<dbReference type="InterPro" id="IPR013849">
    <property type="entry name" value="DNA_helicase_Holl-junc_RuvA_I"/>
</dbReference>
<reference evidence="9" key="1">
    <citation type="submission" date="2017-09" db="EMBL/GenBank/DDBJ databases">
        <title>Depth-based differentiation of microbial function through sediment-hosted aquifers and enrichment of novel symbionts in the deep terrestrial subsurface.</title>
        <authorList>
            <person name="Probst A.J."/>
            <person name="Ladd B."/>
            <person name="Jarett J.K."/>
            <person name="Geller-Mcgrath D.E."/>
            <person name="Sieber C.M.K."/>
            <person name="Emerson J.B."/>
            <person name="Anantharaman K."/>
            <person name="Thomas B.C."/>
            <person name="Malmstrom R."/>
            <person name="Stieglmeier M."/>
            <person name="Klingl A."/>
            <person name="Woyke T."/>
            <person name="Ryan C.M."/>
            <person name="Banfield J.F."/>
        </authorList>
    </citation>
    <scope>NUCLEOTIDE SEQUENCE [LARGE SCALE GENOMIC DNA]</scope>
</reference>
<comment type="similarity">
    <text evidence="6">Belongs to the RuvA family.</text>
</comment>
<evidence type="ECO:0000256" key="4">
    <source>
        <dbReference type="ARBA" id="ARBA00023172"/>
    </source>
</evidence>
<comment type="caution">
    <text evidence="8">The sequence shown here is derived from an EMBL/GenBank/DDBJ whole genome shotgun (WGS) entry which is preliminary data.</text>
</comment>
<feature type="domain" description="Helix-hairpin-helix DNA-binding motif class 1" evidence="7">
    <location>
        <begin position="108"/>
        <end position="127"/>
    </location>
</feature>
<dbReference type="Pfam" id="PF01330">
    <property type="entry name" value="RuvA_N"/>
    <property type="match status" value="1"/>
</dbReference>
<comment type="subcellular location">
    <subcellularLocation>
        <location evidence="6">Cytoplasm</location>
    </subcellularLocation>
</comment>
<dbReference type="InterPro" id="IPR000085">
    <property type="entry name" value="RuvA"/>
</dbReference>
<feature type="domain" description="Helix-hairpin-helix DNA-binding motif class 1" evidence="7">
    <location>
        <begin position="73"/>
        <end position="92"/>
    </location>
</feature>
<comment type="function">
    <text evidence="6">The RuvA-RuvB-RuvC complex processes Holliday junction (HJ) DNA during genetic recombination and DNA repair, while the RuvA-RuvB complex plays an important role in the rescue of blocked DNA replication forks via replication fork reversal (RFR). RuvA specifically binds to HJ cruciform DNA, conferring on it an open structure. The RuvB hexamer acts as an ATP-dependent pump, pulling dsDNA into and through the RuvAB complex. HJ branch migration allows RuvC to scan DNA until it finds its consensus sequence, where it cleaves and resolves the cruciform DNA.</text>
</comment>
<evidence type="ECO:0000256" key="2">
    <source>
        <dbReference type="ARBA" id="ARBA00022763"/>
    </source>
</evidence>
<proteinExistence type="inferred from homology"/>
<evidence type="ECO:0000313" key="9">
    <source>
        <dbReference type="Proteomes" id="UP000229526"/>
    </source>
</evidence>
<evidence type="ECO:0000256" key="1">
    <source>
        <dbReference type="ARBA" id="ARBA00022490"/>
    </source>
</evidence>
<dbReference type="GO" id="GO:0006310">
    <property type="term" value="P:DNA recombination"/>
    <property type="evidence" value="ECO:0007669"/>
    <property type="project" value="UniProtKB-UniRule"/>
</dbReference>
<feature type="region of interest" description="Domain III" evidence="6">
    <location>
        <begin position="149"/>
        <end position="190"/>
    </location>
</feature>
<keyword evidence="3 6" id="KW-0238">DNA-binding</keyword>
<dbReference type="Proteomes" id="UP000229526">
    <property type="component" value="Unassembled WGS sequence"/>
</dbReference>
<keyword evidence="1 6" id="KW-0963">Cytoplasm</keyword>
<comment type="subunit">
    <text evidence="6">Homotetramer. Forms an RuvA(8)-RuvB(12)-Holliday junction (HJ) complex. HJ DNA is sandwiched between 2 RuvA tetramers; dsDNA enters through RuvA and exits via RuvB. An RuvB hexamer assembles on each DNA strand where it exits the tetramer. Each RuvB hexamer is contacted by two RuvA subunits (via domain III) on 2 adjacent RuvB subunits; this complex drives branch migration. In the full resolvosome a probable DNA-RuvA(4)-RuvB(12)-RuvC(2) complex forms which resolves the HJ.</text>
</comment>
<dbReference type="GO" id="GO:0048476">
    <property type="term" value="C:Holliday junction resolvase complex"/>
    <property type="evidence" value="ECO:0007669"/>
    <property type="project" value="UniProtKB-UniRule"/>
</dbReference>
<protein>
    <recommendedName>
        <fullName evidence="6">Holliday junction branch migration complex subunit RuvA</fullName>
    </recommendedName>
</protein>
<dbReference type="SMART" id="SM00278">
    <property type="entry name" value="HhH1"/>
    <property type="match status" value="2"/>
</dbReference>
<dbReference type="Pfam" id="PF14520">
    <property type="entry name" value="HHH_5"/>
    <property type="match status" value="1"/>
</dbReference>
<dbReference type="GO" id="GO:0006281">
    <property type="term" value="P:DNA repair"/>
    <property type="evidence" value="ECO:0007669"/>
    <property type="project" value="UniProtKB-UniRule"/>
</dbReference>
<dbReference type="HAMAP" id="MF_00031">
    <property type="entry name" value="DNA_HJ_migration_RuvA"/>
    <property type="match status" value="1"/>
</dbReference>
<accession>A0A2H0UKB5</accession>
<dbReference type="GO" id="GO:0005737">
    <property type="term" value="C:cytoplasm"/>
    <property type="evidence" value="ECO:0007669"/>
    <property type="project" value="UniProtKB-SubCell"/>
</dbReference>
<dbReference type="AlphaFoldDB" id="A0A2H0UKB5"/>
<dbReference type="GO" id="GO:0009378">
    <property type="term" value="F:four-way junction helicase activity"/>
    <property type="evidence" value="ECO:0007669"/>
    <property type="project" value="InterPro"/>
</dbReference>
<gene>
    <name evidence="6 8" type="primary">ruvA</name>
    <name evidence="8" type="ORF">COU11_03220</name>
</gene>
<evidence type="ECO:0000256" key="3">
    <source>
        <dbReference type="ARBA" id="ARBA00023125"/>
    </source>
</evidence>
<dbReference type="NCBIfam" id="TIGR00084">
    <property type="entry name" value="ruvA"/>
    <property type="match status" value="1"/>
</dbReference>
<name>A0A2H0UKB5_9BACT</name>
<dbReference type="InterPro" id="IPR010994">
    <property type="entry name" value="RuvA_2-like"/>
</dbReference>
<feature type="region of interest" description="Domain I" evidence="6">
    <location>
        <begin position="1"/>
        <end position="64"/>
    </location>
</feature>
<dbReference type="InterPro" id="IPR003583">
    <property type="entry name" value="Hlx-hairpin-Hlx_DNA-bd_motif"/>
</dbReference>
<comment type="domain">
    <text evidence="6">Has three domains with a flexible linker between the domains II and III and assumes an 'L' shape. Domain III is highly mobile and contacts RuvB.</text>
</comment>
<dbReference type="GO" id="GO:0000400">
    <property type="term" value="F:four-way junction DNA binding"/>
    <property type="evidence" value="ECO:0007669"/>
    <property type="project" value="UniProtKB-UniRule"/>
</dbReference>
<dbReference type="SUPFAM" id="SSF50249">
    <property type="entry name" value="Nucleic acid-binding proteins"/>
    <property type="match status" value="1"/>
</dbReference>
<keyword evidence="4 6" id="KW-0233">DNA recombination</keyword>
<evidence type="ECO:0000259" key="7">
    <source>
        <dbReference type="SMART" id="SM00278"/>
    </source>
</evidence>
<comment type="caution">
    <text evidence="6">Lacks conserved residue(s) required for the propagation of feature annotation.</text>
</comment>
<evidence type="ECO:0000256" key="5">
    <source>
        <dbReference type="ARBA" id="ARBA00023204"/>
    </source>
</evidence>
<dbReference type="InterPro" id="IPR012340">
    <property type="entry name" value="NA-bd_OB-fold"/>
</dbReference>
<dbReference type="Gene3D" id="1.10.150.20">
    <property type="entry name" value="5' to 3' exonuclease, C-terminal subdomain"/>
    <property type="match status" value="1"/>
</dbReference>
<organism evidence="8 9">
    <name type="scientific">Candidatus Harrisonbacteria bacterium CG10_big_fil_rev_8_21_14_0_10_49_15</name>
    <dbReference type="NCBI Taxonomy" id="1974587"/>
    <lineage>
        <taxon>Bacteria</taxon>
        <taxon>Candidatus Harrisoniibacteriota</taxon>
    </lineage>
</organism>
<evidence type="ECO:0000256" key="6">
    <source>
        <dbReference type="HAMAP-Rule" id="MF_00031"/>
    </source>
</evidence>
<dbReference type="GO" id="GO:0005524">
    <property type="term" value="F:ATP binding"/>
    <property type="evidence" value="ECO:0007669"/>
    <property type="project" value="InterPro"/>
</dbReference>
<dbReference type="EMBL" id="PFBD01000023">
    <property type="protein sequence ID" value="PIR86842.1"/>
    <property type="molecule type" value="Genomic_DNA"/>
</dbReference>
<sequence length="190" mass="20009">MIYSISGTLRLKQATSAVIQADCVAYRVYTSASTIAALPATGEPVEFLTHLHVREDSQELFGFLTAAELELFEALIGISGVGPRSALNVMSVAPVEQLTAAINEGRADLLKKASGVGGKTAERIVLELKGKLSIGDTGQTVGQMDADVDLEETLVGLGLTRASARAAIAKIDPELRGFNDRLKAALKKQG</sequence>
<evidence type="ECO:0000313" key="8">
    <source>
        <dbReference type="EMBL" id="PIR86842.1"/>
    </source>
</evidence>
<keyword evidence="2 6" id="KW-0227">DNA damage</keyword>
<dbReference type="Gene3D" id="2.40.50.140">
    <property type="entry name" value="Nucleic acid-binding proteins"/>
    <property type="match status" value="1"/>
</dbReference>
<dbReference type="SUPFAM" id="SSF47781">
    <property type="entry name" value="RuvA domain 2-like"/>
    <property type="match status" value="1"/>
</dbReference>
<keyword evidence="5 6" id="KW-0234">DNA repair</keyword>